<protein>
    <submittedName>
        <fullName evidence="9">LuxR family transcriptional regulator</fullName>
    </submittedName>
</protein>
<evidence type="ECO:0000256" key="6">
    <source>
        <dbReference type="SAM" id="MobiDB-lite"/>
    </source>
</evidence>
<name>A0A0C2JSI0_9ACTN</name>
<dbReference type="Pfam" id="PF00196">
    <property type="entry name" value="GerE"/>
    <property type="match status" value="1"/>
</dbReference>
<dbReference type="PROSITE" id="PS50043">
    <property type="entry name" value="HTH_LUXR_2"/>
    <property type="match status" value="1"/>
</dbReference>
<keyword evidence="10" id="KW-1185">Reference proteome</keyword>
<dbReference type="SMART" id="SM00448">
    <property type="entry name" value="REC"/>
    <property type="match status" value="1"/>
</dbReference>
<dbReference type="InterPro" id="IPR058245">
    <property type="entry name" value="NreC/VraR/RcsB-like_REC"/>
</dbReference>
<evidence type="ECO:0000259" key="8">
    <source>
        <dbReference type="PROSITE" id="PS50110"/>
    </source>
</evidence>
<dbReference type="PANTHER" id="PTHR43214">
    <property type="entry name" value="TWO-COMPONENT RESPONSE REGULATOR"/>
    <property type="match status" value="1"/>
</dbReference>
<evidence type="ECO:0000256" key="3">
    <source>
        <dbReference type="ARBA" id="ARBA00023125"/>
    </source>
</evidence>
<dbReference type="GO" id="GO:0003677">
    <property type="term" value="F:DNA binding"/>
    <property type="evidence" value="ECO:0007669"/>
    <property type="project" value="UniProtKB-KW"/>
</dbReference>
<evidence type="ECO:0000256" key="4">
    <source>
        <dbReference type="ARBA" id="ARBA00023163"/>
    </source>
</evidence>
<evidence type="ECO:0000256" key="5">
    <source>
        <dbReference type="PROSITE-ProRule" id="PRU00169"/>
    </source>
</evidence>
<evidence type="ECO:0000313" key="9">
    <source>
        <dbReference type="EMBL" id="KIH99787.1"/>
    </source>
</evidence>
<keyword evidence="1 5" id="KW-0597">Phosphoprotein</keyword>
<dbReference type="PRINTS" id="PR00038">
    <property type="entry name" value="HTHLUXR"/>
</dbReference>
<evidence type="ECO:0000256" key="2">
    <source>
        <dbReference type="ARBA" id="ARBA00023015"/>
    </source>
</evidence>
<dbReference type="PROSITE" id="PS00622">
    <property type="entry name" value="HTH_LUXR_1"/>
    <property type="match status" value="1"/>
</dbReference>
<keyword evidence="2" id="KW-0805">Transcription regulation</keyword>
<accession>A0A0C2JSI0</accession>
<dbReference type="AlphaFoldDB" id="A0A0C2JSI0"/>
<feature type="domain" description="HTH luxR-type" evidence="7">
    <location>
        <begin position="152"/>
        <end position="217"/>
    </location>
</feature>
<sequence length="217" mass="23594">MLVDDQTLMRRGLRRLLDAEPGIEVAGERGDGVEAREFIAAAPVPPDVALVDARMPRMDGITLVELLAHDHPEVASIILTTFDEDEYVFGGLRAGARGHLLKDTSPDDLVAAILRAHRGETVLGATAAERLVGELRRSRPHAPDQPGPDAPADRGSSPLSERESEVARLVGAGIDNRGIARRLHLSEGTVKNHIANIRRKLALRDRTQLAVWVNRSD</sequence>
<dbReference type="InterPro" id="IPR039420">
    <property type="entry name" value="WalR-like"/>
</dbReference>
<proteinExistence type="predicted"/>
<dbReference type="InterPro" id="IPR016032">
    <property type="entry name" value="Sig_transdc_resp-reg_C-effctor"/>
</dbReference>
<evidence type="ECO:0000313" key="10">
    <source>
        <dbReference type="Proteomes" id="UP000031675"/>
    </source>
</evidence>
<reference evidence="10" key="1">
    <citation type="journal article" date="2015" name="Chem. Biol.">
        <title>Structure, bioactivity, and resistance mechanism of streptomonomicin, an unusual lasso Peptide from an understudied halophilic actinomycete.</title>
        <authorList>
            <person name="Metelev M."/>
            <person name="Tietz J.I."/>
            <person name="Melby J.O."/>
            <person name="Blair P.M."/>
            <person name="Zhu L."/>
            <person name="Livnat I."/>
            <person name="Severinov K."/>
            <person name="Mitchell D.A."/>
        </authorList>
    </citation>
    <scope>NUCLEOTIDE SEQUENCE [LARGE SCALE GENOMIC DNA]</scope>
    <source>
        <strain evidence="10">YIM 90003</strain>
    </source>
</reference>
<keyword evidence="4" id="KW-0804">Transcription</keyword>
<evidence type="ECO:0000256" key="1">
    <source>
        <dbReference type="ARBA" id="ARBA00022553"/>
    </source>
</evidence>
<feature type="domain" description="Response regulatory" evidence="8">
    <location>
        <begin position="1"/>
        <end position="117"/>
    </location>
</feature>
<dbReference type="CDD" id="cd17535">
    <property type="entry name" value="REC_NarL-like"/>
    <property type="match status" value="1"/>
</dbReference>
<dbReference type="InterPro" id="IPR001789">
    <property type="entry name" value="Sig_transdc_resp-reg_receiver"/>
</dbReference>
<dbReference type="SUPFAM" id="SSF46894">
    <property type="entry name" value="C-terminal effector domain of the bipartite response regulators"/>
    <property type="match status" value="1"/>
</dbReference>
<dbReference type="PROSITE" id="PS50110">
    <property type="entry name" value="RESPONSE_REGULATORY"/>
    <property type="match status" value="1"/>
</dbReference>
<dbReference type="EMBL" id="JROO01000009">
    <property type="protein sequence ID" value="KIH99787.1"/>
    <property type="molecule type" value="Genomic_DNA"/>
</dbReference>
<dbReference type="Proteomes" id="UP000031675">
    <property type="component" value="Unassembled WGS sequence"/>
</dbReference>
<comment type="caution">
    <text evidence="9">The sequence shown here is derived from an EMBL/GenBank/DDBJ whole genome shotgun (WGS) entry which is preliminary data.</text>
</comment>
<evidence type="ECO:0000259" key="7">
    <source>
        <dbReference type="PROSITE" id="PS50043"/>
    </source>
</evidence>
<dbReference type="PANTHER" id="PTHR43214:SF24">
    <property type="entry name" value="TRANSCRIPTIONAL REGULATORY PROTEIN NARL-RELATED"/>
    <property type="match status" value="1"/>
</dbReference>
<dbReference type="InterPro" id="IPR000792">
    <property type="entry name" value="Tscrpt_reg_LuxR_C"/>
</dbReference>
<gene>
    <name evidence="9" type="ORF">LP52_05030</name>
</gene>
<dbReference type="SMART" id="SM00421">
    <property type="entry name" value="HTH_LUXR"/>
    <property type="match status" value="1"/>
</dbReference>
<dbReference type="GO" id="GO:0006355">
    <property type="term" value="P:regulation of DNA-templated transcription"/>
    <property type="evidence" value="ECO:0007669"/>
    <property type="project" value="InterPro"/>
</dbReference>
<dbReference type="Pfam" id="PF00072">
    <property type="entry name" value="Response_reg"/>
    <property type="match status" value="1"/>
</dbReference>
<dbReference type="STRING" id="183763.LP52_05030"/>
<dbReference type="Gene3D" id="3.40.50.2300">
    <property type="match status" value="1"/>
</dbReference>
<dbReference type="SUPFAM" id="SSF52172">
    <property type="entry name" value="CheY-like"/>
    <property type="match status" value="1"/>
</dbReference>
<organism evidence="9 10">
    <name type="scientific">Streptomonospora alba</name>
    <dbReference type="NCBI Taxonomy" id="183763"/>
    <lineage>
        <taxon>Bacteria</taxon>
        <taxon>Bacillati</taxon>
        <taxon>Actinomycetota</taxon>
        <taxon>Actinomycetes</taxon>
        <taxon>Streptosporangiales</taxon>
        <taxon>Nocardiopsidaceae</taxon>
        <taxon>Streptomonospora</taxon>
    </lineage>
</organism>
<feature type="region of interest" description="Disordered" evidence="6">
    <location>
        <begin position="137"/>
        <end position="165"/>
    </location>
</feature>
<dbReference type="InterPro" id="IPR011006">
    <property type="entry name" value="CheY-like_superfamily"/>
</dbReference>
<keyword evidence="3" id="KW-0238">DNA-binding</keyword>
<dbReference type="GO" id="GO:0000160">
    <property type="term" value="P:phosphorelay signal transduction system"/>
    <property type="evidence" value="ECO:0007669"/>
    <property type="project" value="InterPro"/>
</dbReference>
<dbReference type="CDD" id="cd06170">
    <property type="entry name" value="LuxR_C_like"/>
    <property type="match status" value="1"/>
</dbReference>
<feature type="modified residue" description="4-aspartylphosphate" evidence="5">
    <location>
        <position position="52"/>
    </location>
</feature>